<organism evidence="2 3">
    <name type="scientific">Candidatus Nitrosocaldus cavascurensis</name>
    <dbReference type="NCBI Taxonomy" id="2058097"/>
    <lineage>
        <taxon>Archaea</taxon>
        <taxon>Nitrososphaerota</taxon>
        <taxon>Nitrososphaeria</taxon>
        <taxon>Candidatus Nitrosocaldales</taxon>
        <taxon>Candidatus Nitrosocaldaceae</taxon>
        <taxon>Candidatus Nitrosocaldus</taxon>
    </lineage>
</organism>
<accession>A0A2K5AS59</accession>
<dbReference type="InterPro" id="IPR028096">
    <property type="entry name" value="EfeO_Cupredoxin"/>
</dbReference>
<evidence type="ECO:0000259" key="1">
    <source>
        <dbReference type="Pfam" id="PF13473"/>
    </source>
</evidence>
<dbReference type="KEGG" id="ncv:NCAV_1282"/>
<protein>
    <recommendedName>
        <fullName evidence="1">EfeO-type cupredoxin-like domain-containing protein</fullName>
    </recommendedName>
</protein>
<gene>
    <name evidence="2" type="ORF">NCAV_1282</name>
</gene>
<evidence type="ECO:0000313" key="3">
    <source>
        <dbReference type="Proteomes" id="UP000236248"/>
    </source>
</evidence>
<dbReference type="Proteomes" id="UP000236248">
    <property type="component" value="Chromosome NCAV"/>
</dbReference>
<dbReference type="Pfam" id="PF13473">
    <property type="entry name" value="Cupredoxin_1"/>
    <property type="match status" value="1"/>
</dbReference>
<feature type="domain" description="EfeO-type cupredoxin-like" evidence="1">
    <location>
        <begin position="78"/>
        <end position="131"/>
    </location>
</feature>
<keyword evidence="3" id="KW-1185">Reference proteome</keyword>
<dbReference type="EMBL" id="LT981265">
    <property type="protein sequence ID" value="SPC34449.1"/>
    <property type="molecule type" value="Genomic_DNA"/>
</dbReference>
<dbReference type="RefSeq" id="WP_103286898.1">
    <property type="nucleotide sequence ID" value="NZ_LT981265.1"/>
</dbReference>
<reference evidence="3" key="1">
    <citation type="submission" date="2018-01" db="EMBL/GenBank/DDBJ databases">
        <authorList>
            <person name="Kerou L M."/>
        </authorList>
    </citation>
    <scope>NUCLEOTIDE SEQUENCE [LARGE SCALE GENOMIC DNA]</scope>
    <source>
        <strain evidence="3">SCU2</strain>
    </source>
</reference>
<dbReference type="GeneID" id="41595283"/>
<proteinExistence type="predicted"/>
<dbReference type="AlphaFoldDB" id="A0A2K5AS59"/>
<name>A0A2K5AS59_9ARCH</name>
<sequence>MLTLSISTKHIVLFSVSLFAVFASIVAVIASEMLEPPTNYKETTYITLVFNSDGNVEGIKGITGTNPLLVARSSNMHQMAITVKNADDDEHQLVIDRIAISKVLGKGDEDTIYVSGVPEGSYRYRDGLSGRVLGEFKVVKVTARG</sequence>
<evidence type="ECO:0000313" key="2">
    <source>
        <dbReference type="EMBL" id="SPC34449.1"/>
    </source>
</evidence>